<sequence>MKKRYIPDLVKQMADCEANYLRLMRLMPDLEQCDEREFEVHWHNQHSTVRLKVEERFTYTTTVLVSQSLEHSWLEAPSLIVRMYHDARAAEVICLKSRRQFKGVYSYPNNQMHQRDEKAQLNQYLGEWLSHCLTHGHEAETVYSYS</sequence>
<dbReference type="Pfam" id="PF06853">
    <property type="entry name" value="DUF1249"/>
    <property type="match status" value="1"/>
</dbReference>
<dbReference type="AlphaFoldDB" id="A0A3P1SMZ7"/>
<proteinExistence type="predicted"/>
<reference evidence="1 2" key="1">
    <citation type="submission" date="2018-11" db="EMBL/GenBank/DDBJ databases">
        <title>The draft genome sequence of Amphritea balenae JAMM 1525T.</title>
        <authorList>
            <person name="Fang Z."/>
            <person name="Zhang Y."/>
            <person name="Han X."/>
        </authorList>
    </citation>
    <scope>NUCLEOTIDE SEQUENCE [LARGE SCALE GENOMIC DNA]</scope>
    <source>
        <strain evidence="1 2">JAMM 1525</strain>
    </source>
</reference>
<dbReference type="Proteomes" id="UP000267535">
    <property type="component" value="Unassembled WGS sequence"/>
</dbReference>
<gene>
    <name evidence="1" type="ORF">EHS89_13040</name>
</gene>
<dbReference type="PANTHER" id="PTHR38774:SF1">
    <property type="entry name" value="CYTOPLASMIC PROTEIN"/>
    <property type="match status" value="1"/>
</dbReference>
<name>A0A3P1SMZ7_9GAMM</name>
<evidence type="ECO:0000313" key="2">
    <source>
        <dbReference type="Proteomes" id="UP000267535"/>
    </source>
</evidence>
<dbReference type="InterPro" id="IPR009659">
    <property type="entry name" value="DUF1249"/>
</dbReference>
<dbReference type="RefSeq" id="WP_124926597.1">
    <property type="nucleotide sequence ID" value="NZ_BMOH01000002.1"/>
</dbReference>
<protein>
    <submittedName>
        <fullName evidence="1">DUF1249 domain-containing protein</fullName>
    </submittedName>
</protein>
<keyword evidence="2" id="KW-1185">Reference proteome</keyword>
<evidence type="ECO:0000313" key="1">
    <source>
        <dbReference type="EMBL" id="RRC98536.1"/>
    </source>
</evidence>
<organism evidence="1 2">
    <name type="scientific">Amphritea balenae</name>
    <dbReference type="NCBI Taxonomy" id="452629"/>
    <lineage>
        <taxon>Bacteria</taxon>
        <taxon>Pseudomonadati</taxon>
        <taxon>Pseudomonadota</taxon>
        <taxon>Gammaproteobacteria</taxon>
        <taxon>Oceanospirillales</taxon>
        <taxon>Oceanospirillaceae</taxon>
        <taxon>Amphritea</taxon>
    </lineage>
</organism>
<accession>A0A3P1SMZ7</accession>
<comment type="caution">
    <text evidence="1">The sequence shown here is derived from an EMBL/GenBank/DDBJ whole genome shotgun (WGS) entry which is preliminary data.</text>
</comment>
<dbReference type="OrthoDB" id="9793663at2"/>
<dbReference type="PANTHER" id="PTHR38774">
    <property type="entry name" value="CYTOPLASMIC PROTEIN-RELATED"/>
    <property type="match status" value="1"/>
</dbReference>
<dbReference type="EMBL" id="RQXV01000007">
    <property type="protein sequence ID" value="RRC98536.1"/>
    <property type="molecule type" value="Genomic_DNA"/>
</dbReference>